<dbReference type="Proteomes" id="UP001497680">
    <property type="component" value="Unassembled WGS sequence"/>
</dbReference>
<accession>A0ACC0CLY3</accession>
<name>A0ACC0CLY3_9PEZI</name>
<dbReference type="EMBL" id="MU394395">
    <property type="protein sequence ID" value="KAI6081467.1"/>
    <property type="molecule type" value="Genomic_DNA"/>
</dbReference>
<gene>
    <name evidence="1" type="ORF">F4821DRAFT_274908</name>
</gene>
<proteinExistence type="predicted"/>
<evidence type="ECO:0000313" key="1">
    <source>
        <dbReference type="EMBL" id="KAI6081467.1"/>
    </source>
</evidence>
<comment type="caution">
    <text evidence="1">The sequence shown here is derived from an EMBL/GenBank/DDBJ whole genome shotgun (WGS) entry which is preliminary data.</text>
</comment>
<keyword evidence="2" id="KW-1185">Reference proteome</keyword>
<sequence>MGLSRELTGISGFIVRLVSAPFIAFLQIPIDETGERHTYFATSARFPPRSAGSNEAGGVALGEGIDGGGVYWIDYEAEGTSERVQVLMKGLAEDGTAETVWRHTEEEFVRITGSSVL</sequence>
<organism evidence="1 2">
    <name type="scientific">Hypoxylon rubiginosum</name>
    <dbReference type="NCBI Taxonomy" id="110542"/>
    <lineage>
        <taxon>Eukaryota</taxon>
        <taxon>Fungi</taxon>
        <taxon>Dikarya</taxon>
        <taxon>Ascomycota</taxon>
        <taxon>Pezizomycotina</taxon>
        <taxon>Sordariomycetes</taxon>
        <taxon>Xylariomycetidae</taxon>
        <taxon>Xylariales</taxon>
        <taxon>Hypoxylaceae</taxon>
        <taxon>Hypoxylon</taxon>
    </lineage>
</organism>
<protein>
    <submittedName>
        <fullName evidence="1">Uncharacterized protein</fullName>
    </submittedName>
</protein>
<evidence type="ECO:0000313" key="2">
    <source>
        <dbReference type="Proteomes" id="UP001497680"/>
    </source>
</evidence>
<reference evidence="1 2" key="1">
    <citation type="journal article" date="2022" name="New Phytol.">
        <title>Ecological generalism drives hyperdiversity of secondary metabolite gene clusters in xylarialean endophytes.</title>
        <authorList>
            <person name="Franco M.E.E."/>
            <person name="Wisecaver J.H."/>
            <person name="Arnold A.E."/>
            <person name="Ju Y.M."/>
            <person name="Slot J.C."/>
            <person name="Ahrendt S."/>
            <person name="Moore L.P."/>
            <person name="Eastman K.E."/>
            <person name="Scott K."/>
            <person name="Konkel Z."/>
            <person name="Mondo S.J."/>
            <person name="Kuo A."/>
            <person name="Hayes R.D."/>
            <person name="Haridas S."/>
            <person name="Andreopoulos B."/>
            <person name="Riley R."/>
            <person name="LaButti K."/>
            <person name="Pangilinan J."/>
            <person name="Lipzen A."/>
            <person name="Amirebrahimi M."/>
            <person name="Yan J."/>
            <person name="Adam C."/>
            <person name="Keymanesh K."/>
            <person name="Ng V."/>
            <person name="Louie K."/>
            <person name="Northen T."/>
            <person name="Drula E."/>
            <person name="Henrissat B."/>
            <person name="Hsieh H.M."/>
            <person name="Youens-Clark K."/>
            <person name="Lutzoni F."/>
            <person name="Miadlikowska J."/>
            <person name="Eastwood D.C."/>
            <person name="Hamelin R.C."/>
            <person name="Grigoriev I.V."/>
            <person name="U'Ren J.M."/>
        </authorList>
    </citation>
    <scope>NUCLEOTIDE SEQUENCE [LARGE SCALE GENOMIC DNA]</scope>
    <source>
        <strain evidence="1 2">ER1909</strain>
    </source>
</reference>